<evidence type="ECO:0008006" key="3">
    <source>
        <dbReference type="Google" id="ProtNLM"/>
    </source>
</evidence>
<keyword evidence="2" id="KW-1185">Reference proteome</keyword>
<dbReference type="EMBL" id="KZ084090">
    <property type="protein sequence ID" value="OSD06562.1"/>
    <property type="molecule type" value="Genomic_DNA"/>
</dbReference>
<dbReference type="OrthoDB" id="2745919at2759"/>
<gene>
    <name evidence="1" type="ORF">PYCCODRAFT_946704</name>
</gene>
<organism evidence="1 2">
    <name type="scientific">Trametes coccinea (strain BRFM310)</name>
    <name type="common">Pycnoporus coccineus</name>
    <dbReference type="NCBI Taxonomy" id="1353009"/>
    <lineage>
        <taxon>Eukaryota</taxon>
        <taxon>Fungi</taxon>
        <taxon>Dikarya</taxon>
        <taxon>Basidiomycota</taxon>
        <taxon>Agaricomycotina</taxon>
        <taxon>Agaricomycetes</taxon>
        <taxon>Polyporales</taxon>
        <taxon>Polyporaceae</taxon>
        <taxon>Trametes</taxon>
    </lineage>
</organism>
<evidence type="ECO:0000313" key="2">
    <source>
        <dbReference type="Proteomes" id="UP000193067"/>
    </source>
</evidence>
<protein>
    <recommendedName>
        <fullName evidence="3">F-box domain-containing protein</fullName>
    </recommendedName>
</protein>
<dbReference type="CDD" id="cd09917">
    <property type="entry name" value="F-box_SF"/>
    <property type="match status" value="1"/>
</dbReference>
<sequence length="493" mass="55003">MRISDLNDDVVFCIVTQSLLPRTDLSVLSRTCHRFHQLLSPILLKQPVWLNRSNLASFASFVQAGSLRDAAFSVPLRSINFDVLPNSPDSPTMEESVSLFSELLKYTPHLTELVIHDIVRAFTPERLRNILVSLRSLQTVTLCELTSNYSRVLSDICPNLKTIVLALVVDESHIDFHAVFSPVDPRPFLQSHSPSITKLVLYQVILDASGTPFPGVVDLQISDYGVSDADTGFTGPLVHLFPNVERVQLLSLQSDQGVITPSFLHSGSLQAATDLRSTCTRWQDTHGTWANGLRHIEVGSLVDLYCLGLRCHVARVKIWFPSDPIGIAHTALADVRPRCLQFSIFRLREIEDVLQLLAAVSQIRSLDHLVIDVSPGLFHELSPFWLLIQLRNELLGSYVTHILVHVNDNVDEGVPSINGPTASMCSADIYTRAEELLERLVYGNSTLHRVFLDVKGFGLRALERGSNGDWEGRLEIQEVDARRILAAEDMLLL</sequence>
<dbReference type="AlphaFoldDB" id="A0A1Y2J2Z4"/>
<dbReference type="InterPro" id="IPR032675">
    <property type="entry name" value="LRR_dom_sf"/>
</dbReference>
<evidence type="ECO:0000313" key="1">
    <source>
        <dbReference type="EMBL" id="OSD06562.1"/>
    </source>
</evidence>
<proteinExistence type="predicted"/>
<dbReference type="Gene3D" id="3.80.10.10">
    <property type="entry name" value="Ribonuclease Inhibitor"/>
    <property type="match status" value="1"/>
</dbReference>
<dbReference type="Proteomes" id="UP000193067">
    <property type="component" value="Unassembled WGS sequence"/>
</dbReference>
<name>A0A1Y2J2Z4_TRAC3</name>
<reference evidence="1 2" key="1">
    <citation type="journal article" date="2015" name="Biotechnol. Biofuels">
        <title>Enhanced degradation of softwood versus hardwood by the white-rot fungus Pycnoporus coccineus.</title>
        <authorList>
            <person name="Couturier M."/>
            <person name="Navarro D."/>
            <person name="Chevret D."/>
            <person name="Henrissat B."/>
            <person name="Piumi F."/>
            <person name="Ruiz-Duenas F.J."/>
            <person name="Martinez A.T."/>
            <person name="Grigoriev I.V."/>
            <person name="Riley R."/>
            <person name="Lipzen A."/>
            <person name="Berrin J.G."/>
            <person name="Master E.R."/>
            <person name="Rosso M.N."/>
        </authorList>
    </citation>
    <scope>NUCLEOTIDE SEQUENCE [LARGE SCALE GENOMIC DNA]</scope>
    <source>
        <strain evidence="1 2">BRFM310</strain>
    </source>
</reference>
<accession>A0A1Y2J2Z4</accession>